<protein>
    <submittedName>
        <fullName evidence="1">Secreted protein containing duf1791</fullName>
    </submittedName>
</protein>
<sequence>QEVIQQLVQNRDKIERHVTRTETGVEARTWSDDETVASLIKEHVHAMKQRVENEDPIRQGDPLFKTVFDNLDSLELSVVNETNGVLVSENGTNDCGEALVHAHSDVVTAFIKHGANETRAKHDVPETCNQTSGAPTRTVSRLLIVMLVLTLNLLSAN</sequence>
<dbReference type="EMBL" id="GBEZ01009033">
    <property type="protein sequence ID" value="JAC76535.1"/>
    <property type="molecule type" value="Transcribed_RNA"/>
</dbReference>
<proteinExistence type="predicted"/>
<name>A0A061S0U4_9CHLO</name>
<feature type="non-terminal residue" evidence="1">
    <location>
        <position position="1"/>
    </location>
</feature>
<organism evidence="1">
    <name type="scientific">Tetraselmis sp. GSL018</name>
    <dbReference type="NCBI Taxonomy" id="582737"/>
    <lineage>
        <taxon>Eukaryota</taxon>
        <taxon>Viridiplantae</taxon>
        <taxon>Chlorophyta</taxon>
        <taxon>core chlorophytes</taxon>
        <taxon>Chlorodendrophyceae</taxon>
        <taxon>Chlorodendrales</taxon>
        <taxon>Chlorodendraceae</taxon>
        <taxon>Tetraselmis</taxon>
    </lineage>
</organism>
<accession>A0A061S0U4</accession>
<dbReference type="AlphaFoldDB" id="A0A061S0U4"/>
<evidence type="ECO:0000313" key="1">
    <source>
        <dbReference type="EMBL" id="JAC76535.1"/>
    </source>
</evidence>
<reference evidence="1" key="1">
    <citation type="submission" date="2014-05" db="EMBL/GenBank/DDBJ databases">
        <title>The transcriptome of the halophilic microalga Tetraselmis sp. GSL018 isolated from the Great Salt Lake, Utah.</title>
        <authorList>
            <person name="Jinkerson R.E."/>
            <person name="D'Adamo S."/>
            <person name="Posewitz M.C."/>
        </authorList>
    </citation>
    <scope>NUCLEOTIDE SEQUENCE</scope>
    <source>
        <strain evidence="1">GSL018</strain>
    </source>
</reference>
<gene>
    <name evidence="1" type="ORF">TSPGSL018_19895</name>
</gene>